<evidence type="ECO:0000259" key="19">
    <source>
        <dbReference type="PROSITE" id="PS50215"/>
    </source>
</evidence>
<feature type="domain" description="ShKT" evidence="20">
    <location>
        <begin position="1128"/>
        <end position="1161"/>
    </location>
</feature>
<accession>A0A8S3V114</accession>
<dbReference type="Proteomes" id="UP000683360">
    <property type="component" value="Unassembled WGS sequence"/>
</dbReference>
<evidence type="ECO:0000256" key="14">
    <source>
        <dbReference type="PIRSR" id="PIRSR613273-2"/>
    </source>
</evidence>
<dbReference type="InterPro" id="IPR050439">
    <property type="entry name" value="ADAMTS_ADAMTS-like"/>
</dbReference>
<sequence length="1588" mass="175486">MQYLLPLLFVLSTASQEFHVKLDSGDLLHYFGTSHIHQVPDYKLISPRPVTQISQSLDLSKQYMFNVFGVDYHLYLIPYTQLISPACITQRMGSNKTNSLEPCTQGEELCHYHGYIKNENQSSAAISTCGGLHGIISLADHDLVIQPVHEDHLNITSLPSHPHVIYRRSVRKSSCKEITGQQDSIDLDEGNNYIHKRSAREKYPLLRRRKRSAGQYIEIKAVVAPDAAKFHGADTRKFVTTVLNIAAQRFQDPSLGYKLFLTLVEILILEDHTSSLVMDKDSDTLLKNFCQWQRQYHPTDDSNPRHADHVLLITSTDLENNGDDMSVGLSYIGAICSKDNSCSVNEDTGLDIGLTIAHELGHSLGMSHDGKAGCREDVNIMSANGAGGLKWSKCSAKSLEETMSSSSKSSCLNDAPAGTATNFNNIREKPGRFYSANKQCQLALAFEESAYCHNQVDCRVLKCQNSNKECVSYSSPLVDGTECGNRKWCLDGECVAMGSGSPGPINGGWSSWSNEWTVCSRTCGGGVKTRTRKCNNPEPRYGGSDCQGEGIMAMLCNVQTCQTSQYELKEEQCAATDSVSYNHQMYHWLPYASSSGLHACQLLCRYAGGHIAVPRGSQIYQDGTECQGQSELGRCIDGKCEEFGCDGHHKSGLQFDKCGVCNGNGNTCQEHRGHYKEGTANKYVTFVTVPKGATGIVITNLNQFCHLSVQVNGKRLFSQDGNSQSSSGTYSGSGVVAKYRRQGPEKIEINGPLPANVEAQVWRDYGSGYVGTSPDVTYTYYTPSGGSQSNYKWTKTPGSCSQTCGHGHSIPVVTCVQVNNNKPADDFHCNLFSKPSESPEACNGNPCPPGWSVGNWESCSRTCGGGITHRTVQCTVLQHGSHTPVAESHCRGQRKPQTSKSCNITPCPGVWKATDWSCCSKTCSKGVKSRQVKCYASHDSSQPIADSNCVANQKPGEQEMCMAKPCDTSLSGSSCTDKIADCPDYGSQVCTNNNQWSKTNCKEYCGFCVKDPDNFKPSQSGNCKDSSDCSGYADDLCTAYADWAKQNCQKTCNLCPVEVCSDTNSVAGASTTVSRSTCTDAITDCADYGADVCTAYGAWAKENCQKHCDFCKETQAAATTAAQSTGTCADKISDCADYGADVCTAYGEWAKTNCQKHCDFCLSKKETTTLPTVQVDDPVSCTDKVQCSEYGASVCTQYAGWSHTNCPKFCHFCSEEVCKDELTDCADYGKSACTDYGDWAKKNCQNFCGFCGARRKRSILPTREDELIPIAIQEDSWLKQDEEDEHYTHYLDKSIRVQKQPAAEDSKTPIKNASGQENGRNLSEKSNSLELRYQIPTKIVPGKEHRSQGMVTPSKLIPVKNLAKNTLQESREHMSVPKKLYIRKEKPLSLDKPNKYQEKLDMIEEELKPYIESPKSLASNVITKTDDTRKTTELESTQENGRQIGDSNFEQQMKNFVVKYSTQLDQDDKFKMQEADVTKSKQENTKEGSQAVTNKAFIPDNQMEYDVPNINPKVELYRTSTPDILYVKSTIEPYVEKQRIERGHHWKKIPVTPLQIEVENEAGNNNDEFDKELQVLTKLETNKPRQNM</sequence>
<keyword evidence="10" id="KW-0482">Metalloprotease</keyword>
<feature type="binding site" evidence="14">
    <location>
        <position position="414"/>
    </location>
    <ligand>
        <name>Ca(2+)</name>
        <dbReference type="ChEBI" id="CHEBI:29108"/>
        <label>1</label>
    </ligand>
</feature>
<evidence type="ECO:0000256" key="12">
    <source>
        <dbReference type="ARBA" id="ARBA00023180"/>
    </source>
</evidence>
<evidence type="ECO:0000256" key="9">
    <source>
        <dbReference type="ARBA" id="ARBA00022833"/>
    </source>
</evidence>
<dbReference type="Pfam" id="PF01421">
    <property type="entry name" value="Reprolysin"/>
    <property type="match status" value="1"/>
</dbReference>
<evidence type="ECO:0000256" key="18">
    <source>
        <dbReference type="SAM" id="SignalP"/>
    </source>
</evidence>
<dbReference type="InterPro" id="IPR001590">
    <property type="entry name" value="Peptidase_M12B"/>
</dbReference>
<evidence type="ECO:0000256" key="10">
    <source>
        <dbReference type="ARBA" id="ARBA00023049"/>
    </source>
</evidence>
<dbReference type="GO" id="GO:0006508">
    <property type="term" value="P:proteolysis"/>
    <property type="evidence" value="ECO:0007669"/>
    <property type="project" value="UniProtKB-KW"/>
</dbReference>
<feature type="disulfide bond" evidence="15">
    <location>
        <begin position="452"/>
        <end position="470"/>
    </location>
</feature>
<comment type="caution">
    <text evidence="16">Lacks conserved residue(s) required for the propagation of feature annotation.</text>
</comment>
<dbReference type="Pfam" id="PF19236">
    <property type="entry name" value="ADAMTS_CR_3"/>
    <property type="match status" value="1"/>
</dbReference>
<feature type="disulfide bond" evidence="15">
    <location>
        <begin position="290"/>
        <end position="342"/>
    </location>
</feature>
<dbReference type="InterPro" id="IPR002870">
    <property type="entry name" value="Peptidase_M12B_N"/>
</dbReference>
<evidence type="ECO:0000313" key="21">
    <source>
        <dbReference type="EMBL" id="CAG2251350.1"/>
    </source>
</evidence>
<protein>
    <submittedName>
        <fullName evidence="21">ADAMTS13</fullName>
        <ecNumber evidence="21">3.4.24.87</ecNumber>
    </submittedName>
</protein>
<dbReference type="InterPro" id="IPR013273">
    <property type="entry name" value="ADAMTS/ADAMTS-like"/>
</dbReference>
<feature type="binding site" evidence="14">
    <location>
        <position position="218"/>
    </location>
    <ligand>
        <name>Ca(2+)</name>
        <dbReference type="ChEBI" id="CHEBI:29108"/>
        <label>1</label>
    </ligand>
</feature>
<feature type="binding site" evidence="14 16">
    <location>
        <position position="362"/>
    </location>
    <ligand>
        <name>Zn(2+)</name>
        <dbReference type="ChEBI" id="CHEBI:29105"/>
        <note>catalytic</note>
    </ligand>
</feature>
<feature type="disulfide bond" evidence="15">
    <location>
        <begin position="523"/>
        <end position="561"/>
    </location>
</feature>
<evidence type="ECO:0000256" key="3">
    <source>
        <dbReference type="ARBA" id="ARBA00022530"/>
    </source>
</evidence>
<evidence type="ECO:0000256" key="7">
    <source>
        <dbReference type="ARBA" id="ARBA00022737"/>
    </source>
</evidence>
<feature type="active site" evidence="13 16">
    <location>
        <position position="359"/>
    </location>
</feature>
<feature type="binding site" evidence="14">
    <location>
        <position position="218"/>
    </location>
    <ligand>
        <name>Ca(2+)</name>
        <dbReference type="ChEBI" id="CHEBI:29108"/>
        <label>2</label>
    </ligand>
</feature>
<feature type="disulfide bond" evidence="15">
    <location>
        <begin position="483"/>
        <end position="494"/>
    </location>
</feature>
<dbReference type="Gene3D" id="2.60.120.830">
    <property type="match status" value="1"/>
</dbReference>
<feature type="disulfide bond" evidence="15">
    <location>
        <begin position="534"/>
        <end position="546"/>
    </location>
</feature>
<feature type="disulfide bond" evidence="15">
    <location>
        <begin position="440"/>
        <end position="463"/>
    </location>
</feature>
<evidence type="ECO:0000256" key="16">
    <source>
        <dbReference type="PROSITE-ProRule" id="PRU00276"/>
    </source>
</evidence>
<evidence type="ECO:0000256" key="13">
    <source>
        <dbReference type="PIRSR" id="PIRSR613273-1"/>
    </source>
</evidence>
<keyword evidence="4" id="KW-0645">Protease</keyword>
<keyword evidence="8 21" id="KW-0378">Hydrolase</keyword>
<feature type="binding site" evidence="14 16">
    <location>
        <position position="368"/>
    </location>
    <ligand>
        <name>Zn(2+)</name>
        <dbReference type="ChEBI" id="CHEBI:29105"/>
        <note>catalytic</note>
    </ligand>
</feature>
<dbReference type="InterPro" id="IPR036383">
    <property type="entry name" value="TSP1_rpt_sf"/>
</dbReference>
<feature type="region of interest" description="Disordered" evidence="17">
    <location>
        <begin position="1426"/>
        <end position="1448"/>
    </location>
</feature>
<feature type="disulfide bond" evidence="15">
    <location>
        <begin position="336"/>
        <end position="411"/>
    </location>
</feature>
<evidence type="ECO:0000313" key="22">
    <source>
        <dbReference type="Proteomes" id="UP000683360"/>
    </source>
</evidence>
<dbReference type="GO" id="GO:0031012">
    <property type="term" value="C:extracellular matrix"/>
    <property type="evidence" value="ECO:0007669"/>
    <property type="project" value="TreeGrafter"/>
</dbReference>
<dbReference type="GO" id="GO:0004222">
    <property type="term" value="F:metalloendopeptidase activity"/>
    <property type="evidence" value="ECO:0007669"/>
    <property type="project" value="InterPro"/>
</dbReference>
<dbReference type="PRINTS" id="PR01857">
    <property type="entry name" value="ADAMTSFAMILY"/>
</dbReference>
<dbReference type="Pfam" id="PF01549">
    <property type="entry name" value="ShK"/>
    <property type="match status" value="5"/>
</dbReference>
<feature type="disulfide bond" evidence="15">
    <location>
        <begin position="374"/>
        <end position="394"/>
    </location>
</feature>
<keyword evidence="5 14" id="KW-0479">Metal-binding</keyword>
<evidence type="ECO:0000256" key="8">
    <source>
        <dbReference type="ARBA" id="ARBA00022801"/>
    </source>
</evidence>
<dbReference type="FunFam" id="2.20.100.10:FF:000007">
    <property type="entry name" value="Thrombospondin 1"/>
    <property type="match status" value="1"/>
</dbReference>
<gene>
    <name evidence="21" type="ORF">MEDL_63004</name>
</gene>
<dbReference type="PANTHER" id="PTHR13723:SF20">
    <property type="entry name" value="A DISINTEGRIN AND METALLOPROTEINASE WITH THROMBOSPONDIN MOTIFS 13"/>
    <property type="match status" value="1"/>
</dbReference>
<feature type="chain" id="PRO_5035799441" evidence="18">
    <location>
        <begin position="16"/>
        <end position="1588"/>
    </location>
</feature>
<comment type="caution">
    <text evidence="21">The sequence shown here is derived from an EMBL/GenBank/DDBJ whole genome shotgun (WGS) entry which is preliminary data.</text>
</comment>
<feature type="compositionally biased region" description="Polar residues" evidence="17">
    <location>
        <begin position="1309"/>
        <end position="1328"/>
    </location>
</feature>
<keyword evidence="12" id="KW-0325">Glycoprotein</keyword>
<dbReference type="Gene3D" id="3.40.1620.60">
    <property type="match status" value="1"/>
</dbReference>
<evidence type="ECO:0000256" key="15">
    <source>
        <dbReference type="PIRSR" id="PIRSR613273-3"/>
    </source>
</evidence>
<organism evidence="21 22">
    <name type="scientific">Mytilus edulis</name>
    <name type="common">Blue mussel</name>
    <dbReference type="NCBI Taxonomy" id="6550"/>
    <lineage>
        <taxon>Eukaryota</taxon>
        <taxon>Metazoa</taxon>
        <taxon>Spiralia</taxon>
        <taxon>Lophotrochozoa</taxon>
        <taxon>Mollusca</taxon>
        <taxon>Bivalvia</taxon>
        <taxon>Autobranchia</taxon>
        <taxon>Pteriomorphia</taxon>
        <taxon>Mytilida</taxon>
        <taxon>Mytiloidea</taxon>
        <taxon>Mytilidae</taxon>
        <taxon>Mytilinae</taxon>
        <taxon>Mytilus</taxon>
    </lineage>
</organism>
<feature type="binding site" evidence="14 16">
    <location>
        <position position="358"/>
    </location>
    <ligand>
        <name>Zn(2+)</name>
        <dbReference type="ChEBI" id="CHEBI:29105"/>
        <note>catalytic</note>
    </ligand>
</feature>
<keyword evidence="22" id="KW-1185">Reference proteome</keyword>
<keyword evidence="3" id="KW-0272">Extracellular matrix</keyword>
<dbReference type="PANTHER" id="PTHR13723">
    <property type="entry name" value="ADAMTS A DISINTEGRIN AND METALLOPROTEASE WITH THROMBOSPONDIN MOTIFS PROTEASE"/>
    <property type="match status" value="1"/>
</dbReference>
<keyword evidence="14" id="KW-0106">Calcium</keyword>
<evidence type="ECO:0000256" key="11">
    <source>
        <dbReference type="ARBA" id="ARBA00023157"/>
    </source>
</evidence>
<keyword evidence="2" id="KW-0964">Secreted</keyword>
<keyword evidence="9 14" id="KW-0862">Zinc</keyword>
<keyword evidence="11 15" id="KW-1015">Disulfide bond</keyword>
<dbReference type="GO" id="GO:0046872">
    <property type="term" value="F:metal ion binding"/>
    <property type="evidence" value="ECO:0007669"/>
    <property type="project" value="UniProtKB-KW"/>
</dbReference>
<feature type="disulfide bond" evidence="15">
    <location>
        <begin position="519"/>
        <end position="556"/>
    </location>
</feature>
<dbReference type="Pfam" id="PF05986">
    <property type="entry name" value="ADAMTS_spacer1"/>
    <property type="match status" value="1"/>
</dbReference>
<feature type="region of interest" description="Disordered" evidence="17">
    <location>
        <begin position="1298"/>
        <end position="1328"/>
    </location>
</feature>
<evidence type="ECO:0000256" key="4">
    <source>
        <dbReference type="ARBA" id="ARBA00022670"/>
    </source>
</evidence>
<feature type="signal peptide" evidence="18">
    <location>
        <begin position="1"/>
        <end position="15"/>
    </location>
</feature>
<dbReference type="EC" id="3.4.24.87" evidence="21"/>
<feature type="domain" description="Peptidase M12B" evidence="19">
    <location>
        <begin position="215"/>
        <end position="415"/>
    </location>
</feature>
<evidence type="ECO:0000256" key="17">
    <source>
        <dbReference type="SAM" id="MobiDB-lite"/>
    </source>
</evidence>
<dbReference type="InterPro" id="IPR003582">
    <property type="entry name" value="ShKT_dom"/>
</dbReference>
<dbReference type="SMART" id="SM00254">
    <property type="entry name" value="ShKT"/>
    <property type="match status" value="6"/>
</dbReference>
<comment type="cofactor">
    <cofactor evidence="14">
        <name>Zn(2+)</name>
        <dbReference type="ChEBI" id="CHEBI:29105"/>
    </cofactor>
    <text evidence="14">Binds 1 zinc ion per subunit.</text>
</comment>
<dbReference type="Gene3D" id="3.40.390.10">
    <property type="entry name" value="Collagenase (Catalytic Domain)"/>
    <property type="match status" value="1"/>
</dbReference>
<dbReference type="Pfam" id="PF17771">
    <property type="entry name" value="ADAMTS_CR_2"/>
    <property type="match status" value="1"/>
</dbReference>
<dbReference type="EMBL" id="CAJPWZ010003084">
    <property type="protein sequence ID" value="CAG2251350.1"/>
    <property type="molecule type" value="Genomic_DNA"/>
</dbReference>
<evidence type="ECO:0000256" key="1">
    <source>
        <dbReference type="ARBA" id="ARBA00004498"/>
    </source>
</evidence>
<dbReference type="FunFam" id="2.20.100.10:FF:000005">
    <property type="entry name" value="ADAM metallopeptidase with thrombospondin type 1 motif 9"/>
    <property type="match status" value="1"/>
</dbReference>
<keyword evidence="6 18" id="KW-0732">Signal</keyword>
<feature type="domain" description="ShKT" evidence="20">
    <location>
        <begin position="1218"/>
        <end position="1251"/>
    </location>
</feature>
<dbReference type="InterPro" id="IPR041645">
    <property type="entry name" value="ADAMTS_CR_2"/>
</dbReference>
<feature type="domain" description="ShKT" evidence="20">
    <location>
        <begin position="1023"/>
        <end position="1055"/>
    </location>
</feature>
<dbReference type="Pfam" id="PF01562">
    <property type="entry name" value="Pep_M12B_propep"/>
    <property type="match status" value="1"/>
</dbReference>
<keyword evidence="7" id="KW-0677">Repeat</keyword>
<dbReference type="SUPFAM" id="SSF82895">
    <property type="entry name" value="TSP-1 type 1 repeat"/>
    <property type="match status" value="3"/>
</dbReference>
<dbReference type="GO" id="GO:0030198">
    <property type="term" value="P:extracellular matrix organization"/>
    <property type="evidence" value="ECO:0007669"/>
    <property type="project" value="InterPro"/>
</dbReference>
<evidence type="ECO:0000256" key="2">
    <source>
        <dbReference type="ARBA" id="ARBA00022525"/>
    </source>
</evidence>
<feature type="binding site" evidence="14">
    <location>
        <position position="414"/>
    </location>
    <ligand>
        <name>Ca(2+)</name>
        <dbReference type="ChEBI" id="CHEBI:29108"/>
        <label>2</label>
    </ligand>
</feature>
<dbReference type="InterPro" id="IPR045371">
    <property type="entry name" value="ADAMTS_CR_3"/>
</dbReference>
<evidence type="ECO:0000256" key="5">
    <source>
        <dbReference type="ARBA" id="ARBA00022723"/>
    </source>
</evidence>
<dbReference type="Pfam" id="PF00090">
    <property type="entry name" value="TSP_1"/>
    <property type="match status" value="1"/>
</dbReference>
<dbReference type="OrthoDB" id="6156443at2759"/>
<evidence type="ECO:0000259" key="20">
    <source>
        <dbReference type="PROSITE" id="PS51670"/>
    </source>
</evidence>
<dbReference type="SMART" id="SM00209">
    <property type="entry name" value="TSP1"/>
    <property type="match status" value="4"/>
</dbReference>
<feature type="binding site" evidence="14">
    <location>
        <position position="411"/>
    </location>
    <ligand>
        <name>Ca(2+)</name>
        <dbReference type="ChEBI" id="CHEBI:29108"/>
        <label>1</label>
    </ligand>
</feature>
<dbReference type="Pfam" id="PF19030">
    <property type="entry name" value="TSP1_ADAMTS"/>
    <property type="match status" value="3"/>
</dbReference>
<feature type="disulfide bond" evidence="15">
    <location>
        <begin position="458"/>
        <end position="489"/>
    </location>
</feature>
<dbReference type="PROSITE" id="PS50092">
    <property type="entry name" value="TSP1"/>
    <property type="match status" value="3"/>
</dbReference>
<evidence type="ECO:0000256" key="6">
    <source>
        <dbReference type="ARBA" id="ARBA00022729"/>
    </source>
</evidence>
<proteinExistence type="predicted"/>
<name>A0A8S3V114_MYTED</name>
<feature type="compositionally biased region" description="Polar residues" evidence="17">
    <location>
        <begin position="1434"/>
        <end position="1448"/>
    </location>
</feature>
<feature type="binding site" evidence="14">
    <location>
        <position position="301"/>
    </location>
    <ligand>
        <name>Ca(2+)</name>
        <dbReference type="ChEBI" id="CHEBI:29108"/>
        <label>2</label>
    </ligand>
</feature>
<comment type="subcellular location">
    <subcellularLocation>
        <location evidence="1">Secreted</location>
        <location evidence="1">Extracellular space</location>
        <location evidence="1">Extracellular matrix</location>
    </subcellularLocation>
</comment>
<feature type="binding site" evidence="14">
    <location>
        <position position="301"/>
    </location>
    <ligand>
        <name>Ca(2+)</name>
        <dbReference type="ChEBI" id="CHEBI:29108"/>
        <label>1</label>
    </ligand>
</feature>
<dbReference type="InterPro" id="IPR010294">
    <property type="entry name" value="ADAMTS_spacer1"/>
</dbReference>
<dbReference type="InterPro" id="IPR024079">
    <property type="entry name" value="MetalloPept_cat_dom_sf"/>
</dbReference>
<feature type="binding site" evidence="14">
    <location>
        <position position="308"/>
    </location>
    <ligand>
        <name>Ca(2+)</name>
        <dbReference type="ChEBI" id="CHEBI:29108"/>
        <label>1</label>
    </ligand>
</feature>
<dbReference type="Gene3D" id="2.20.100.10">
    <property type="entry name" value="Thrombospondin type-1 (TSP1) repeat"/>
    <property type="match status" value="3"/>
</dbReference>
<dbReference type="PROSITE" id="PS50215">
    <property type="entry name" value="ADAM_MEPRO"/>
    <property type="match status" value="1"/>
</dbReference>
<dbReference type="InterPro" id="IPR000884">
    <property type="entry name" value="TSP1_rpt"/>
</dbReference>
<dbReference type="SUPFAM" id="SSF55486">
    <property type="entry name" value="Metalloproteases ('zincins'), catalytic domain"/>
    <property type="match status" value="1"/>
</dbReference>
<reference evidence="21" key="1">
    <citation type="submission" date="2021-03" db="EMBL/GenBank/DDBJ databases">
        <authorList>
            <person name="Bekaert M."/>
        </authorList>
    </citation>
    <scope>NUCLEOTIDE SEQUENCE</scope>
</reference>
<feature type="domain" description="ShKT" evidence="20">
    <location>
        <begin position="975"/>
        <end position="1008"/>
    </location>
</feature>
<dbReference type="PROSITE" id="PS51670">
    <property type="entry name" value="SHKT"/>
    <property type="match status" value="4"/>
</dbReference>